<evidence type="ECO:0000256" key="1">
    <source>
        <dbReference type="ARBA" id="ARBA00022737"/>
    </source>
</evidence>
<protein>
    <recommendedName>
        <fullName evidence="4">MORN repeat-containing protein 5</fullName>
    </recommendedName>
</protein>
<evidence type="ECO:0000313" key="3">
    <source>
        <dbReference type="EMBL" id="ETV95605.1"/>
    </source>
</evidence>
<name>A0A024TN65_9STRA</name>
<gene>
    <name evidence="3" type="ORF">H310_11037</name>
</gene>
<dbReference type="VEuPathDB" id="FungiDB:H310_11037"/>
<dbReference type="Gene3D" id="2.20.110.10">
    <property type="entry name" value="Histone H3 K4-specific methyltransferase SET7/9 N-terminal domain"/>
    <property type="match status" value="2"/>
</dbReference>
<evidence type="ECO:0000256" key="2">
    <source>
        <dbReference type="SAM" id="MobiDB-lite"/>
    </source>
</evidence>
<proteinExistence type="predicted"/>
<dbReference type="InterPro" id="IPR003409">
    <property type="entry name" value="MORN"/>
</dbReference>
<reference evidence="3" key="1">
    <citation type="submission" date="2013-12" db="EMBL/GenBank/DDBJ databases">
        <title>The Genome Sequence of Aphanomyces invadans NJM9701.</title>
        <authorList>
            <consortium name="The Broad Institute Genomics Platform"/>
            <person name="Russ C."/>
            <person name="Tyler B."/>
            <person name="van West P."/>
            <person name="Dieguez-Uribeondo J."/>
            <person name="Young S.K."/>
            <person name="Zeng Q."/>
            <person name="Gargeya S."/>
            <person name="Fitzgerald M."/>
            <person name="Abouelleil A."/>
            <person name="Alvarado L."/>
            <person name="Chapman S.B."/>
            <person name="Gainer-Dewar J."/>
            <person name="Goldberg J."/>
            <person name="Griggs A."/>
            <person name="Gujja S."/>
            <person name="Hansen M."/>
            <person name="Howarth C."/>
            <person name="Imamovic A."/>
            <person name="Ireland A."/>
            <person name="Larimer J."/>
            <person name="McCowan C."/>
            <person name="Murphy C."/>
            <person name="Pearson M."/>
            <person name="Poon T.W."/>
            <person name="Priest M."/>
            <person name="Roberts A."/>
            <person name="Saif S."/>
            <person name="Shea T."/>
            <person name="Sykes S."/>
            <person name="Wortman J."/>
            <person name="Nusbaum C."/>
            <person name="Birren B."/>
        </authorList>
    </citation>
    <scope>NUCLEOTIDE SEQUENCE [LARGE SCALE GENOMIC DNA]</scope>
    <source>
        <strain evidence="3">NJM9701</strain>
    </source>
</reference>
<feature type="region of interest" description="Disordered" evidence="2">
    <location>
        <begin position="250"/>
        <end position="269"/>
    </location>
</feature>
<dbReference type="GeneID" id="20088087"/>
<sequence>MDAAVPSHAGGTKVPVKSPRAPSQSAKEALNPNGVQHESGLGTMESSPSPTLLVGMTTRADKSTYHGHLNTDKIPHGDGCMYFHSGGFYAGQFVDGMRHGVGVYGFPDGSRYEGEFKLDQRDGHGVYMVPVGEKYRGQWHDNAQHGLGEWTEWNGSIVHGEFRQNDYLGPAESIEACMAVVNLASRTQQRAIVAERAAREVERLAYSQDNMSIDGVFIRDEATLEAYLNTTTARQKTYLTTWQREFEAMETSTQDGKTEEATLGERQKQLHSTIQTRRAELARYSMFWDIVVDKEKELAEAKRVLASIEMQVRLEEAVNERTTKVASTVLSERCVLSEPQ</sequence>
<evidence type="ECO:0008006" key="4">
    <source>
        <dbReference type="Google" id="ProtNLM"/>
    </source>
</evidence>
<keyword evidence="1" id="KW-0677">Repeat</keyword>
<dbReference type="STRING" id="157072.A0A024TN65"/>
<dbReference type="PANTHER" id="PTHR43215:SF14">
    <property type="entry name" value="RADIAL SPOKE HEAD 1 HOMOLOG"/>
    <property type="match status" value="1"/>
</dbReference>
<dbReference type="AlphaFoldDB" id="A0A024TN65"/>
<dbReference type="PANTHER" id="PTHR43215">
    <property type="entry name" value="RADIAL SPOKE HEAD 1 HOMOLOG"/>
    <property type="match status" value="1"/>
</dbReference>
<feature type="compositionally biased region" description="Basic and acidic residues" evidence="2">
    <location>
        <begin position="256"/>
        <end position="268"/>
    </location>
</feature>
<dbReference type="EMBL" id="KI913980">
    <property type="protein sequence ID" value="ETV95605.1"/>
    <property type="molecule type" value="Genomic_DNA"/>
</dbReference>
<dbReference type="SUPFAM" id="SSF82185">
    <property type="entry name" value="Histone H3 K4-specific methyltransferase SET7/9 N-terminal domain"/>
    <property type="match status" value="1"/>
</dbReference>
<feature type="region of interest" description="Disordered" evidence="2">
    <location>
        <begin position="1"/>
        <end position="53"/>
    </location>
</feature>
<dbReference type="Pfam" id="PF02493">
    <property type="entry name" value="MORN"/>
    <property type="match status" value="3"/>
</dbReference>
<dbReference type="eggNOG" id="KOG0229">
    <property type="taxonomic scope" value="Eukaryota"/>
</dbReference>
<dbReference type="RefSeq" id="XP_008875798.1">
    <property type="nucleotide sequence ID" value="XM_008877576.1"/>
</dbReference>
<organism evidence="3">
    <name type="scientific">Aphanomyces invadans</name>
    <dbReference type="NCBI Taxonomy" id="157072"/>
    <lineage>
        <taxon>Eukaryota</taxon>
        <taxon>Sar</taxon>
        <taxon>Stramenopiles</taxon>
        <taxon>Oomycota</taxon>
        <taxon>Saprolegniomycetes</taxon>
        <taxon>Saprolegniales</taxon>
        <taxon>Verrucalvaceae</taxon>
        <taxon>Aphanomyces</taxon>
    </lineage>
</organism>
<dbReference type="OrthoDB" id="437960at2759"/>
<dbReference type="SMART" id="SM00698">
    <property type="entry name" value="MORN"/>
    <property type="match status" value="3"/>
</dbReference>
<accession>A0A024TN65</accession>